<keyword evidence="4 7" id="KW-0067">ATP-binding</keyword>
<feature type="region of interest" description="Disordered" evidence="8">
    <location>
        <begin position="176"/>
        <end position="201"/>
    </location>
</feature>
<dbReference type="InterPro" id="IPR008271">
    <property type="entry name" value="Ser/Thr_kinase_AS"/>
</dbReference>
<evidence type="ECO:0000256" key="2">
    <source>
        <dbReference type="ARBA" id="ARBA00012513"/>
    </source>
</evidence>
<dbReference type="PROSITE" id="PS00107">
    <property type="entry name" value="PROTEIN_KINASE_ATP"/>
    <property type="match status" value="1"/>
</dbReference>
<accession>A0ABR3K3A1</accession>
<dbReference type="GO" id="GO:0016301">
    <property type="term" value="F:kinase activity"/>
    <property type="evidence" value="ECO:0007669"/>
    <property type="project" value="UniProtKB-KW"/>
</dbReference>
<dbReference type="InterPro" id="IPR051931">
    <property type="entry name" value="PAK3-like"/>
</dbReference>
<protein>
    <recommendedName>
        <fullName evidence="2">non-specific serine/threonine protein kinase</fullName>
        <ecNumber evidence="2">2.7.11.1</ecNumber>
    </recommendedName>
</protein>
<dbReference type="Gene3D" id="3.30.200.20">
    <property type="entry name" value="Phosphorylase Kinase, domain 1"/>
    <property type="match status" value="1"/>
</dbReference>
<feature type="domain" description="Protein kinase" evidence="9">
    <location>
        <begin position="276"/>
        <end position="528"/>
    </location>
</feature>
<evidence type="ECO:0000256" key="6">
    <source>
        <dbReference type="ARBA" id="ARBA00048679"/>
    </source>
</evidence>
<evidence type="ECO:0000313" key="11">
    <source>
        <dbReference type="Proteomes" id="UP001558632"/>
    </source>
</evidence>
<organism evidence="10 11">
    <name type="scientific">Trichinella spiralis</name>
    <name type="common">Trichina worm</name>
    <dbReference type="NCBI Taxonomy" id="6334"/>
    <lineage>
        <taxon>Eukaryota</taxon>
        <taxon>Metazoa</taxon>
        <taxon>Ecdysozoa</taxon>
        <taxon>Nematoda</taxon>
        <taxon>Enoplea</taxon>
        <taxon>Dorylaimia</taxon>
        <taxon>Trichinellida</taxon>
        <taxon>Trichinellidae</taxon>
        <taxon>Trichinella</taxon>
    </lineage>
</organism>
<comment type="caution">
    <text evidence="10">The sequence shown here is derived from an EMBL/GenBank/DDBJ whole genome shotgun (WGS) entry which is preliminary data.</text>
</comment>
<keyword evidence="10" id="KW-0418">Kinase</keyword>
<proteinExistence type="inferred from homology"/>
<dbReference type="InterPro" id="IPR011009">
    <property type="entry name" value="Kinase-like_dom_sf"/>
</dbReference>
<comment type="catalytic activity">
    <reaction evidence="6">
        <text>L-seryl-[protein] + ATP = O-phospho-L-seryl-[protein] + ADP + H(+)</text>
        <dbReference type="Rhea" id="RHEA:17989"/>
        <dbReference type="Rhea" id="RHEA-COMP:9863"/>
        <dbReference type="Rhea" id="RHEA-COMP:11604"/>
        <dbReference type="ChEBI" id="CHEBI:15378"/>
        <dbReference type="ChEBI" id="CHEBI:29999"/>
        <dbReference type="ChEBI" id="CHEBI:30616"/>
        <dbReference type="ChEBI" id="CHEBI:83421"/>
        <dbReference type="ChEBI" id="CHEBI:456216"/>
        <dbReference type="EC" id="2.7.11.1"/>
    </reaction>
</comment>
<evidence type="ECO:0000256" key="8">
    <source>
        <dbReference type="SAM" id="MobiDB-lite"/>
    </source>
</evidence>
<keyword evidence="3 7" id="KW-0547">Nucleotide-binding</keyword>
<dbReference type="Proteomes" id="UP001558632">
    <property type="component" value="Unassembled WGS sequence"/>
</dbReference>
<reference evidence="10 11" key="1">
    <citation type="submission" date="2024-07" db="EMBL/GenBank/DDBJ databases">
        <title>Enhanced genomic and transcriptomic resources for Trichinella pseudospiralis and T. spiralis underpin the discovery of pronounced molecular differences between stages and species.</title>
        <authorList>
            <person name="Pasi K.K."/>
            <person name="La Rosa G."/>
            <person name="Gomez-Morales M.A."/>
            <person name="Tosini F."/>
            <person name="Sumanam S."/>
            <person name="Young N.D."/>
            <person name="Chang B.C."/>
            <person name="Robin G.B."/>
        </authorList>
    </citation>
    <scope>NUCLEOTIDE SEQUENCE [LARGE SCALE GENOMIC DNA]</scope>
    <source>
        <strain evidence="10">ISS534</strain>
    </source>
</reference>
<sequence length="598" mass="67583">MDKQFVPRFFDKGFVFLRSHISAPPSSSAGQIYSPQEERNVELRNTAVQNRKELEERKDMITILKSFFKTGSDVESGSSDAEDSVHGEFSGVPEPWLKLLHTQISKADQKKNPRAVVHALKFYATSIKRKQPTKFLIQKDSITQSDDDLIDVDPETCSPPLSVRTDTEPIIQQAKFVHPEPQVKELEQRPTPPPLPPKPQNRNIFAQQAKQRQIIMKSSSSSGQCQSGEQCRKISADDAETVAERKQSTAVLSTRDSRILEELKSIVSPENPSEKYEFISKIGSGASGKVYLAKNPLTQQTVAIKCMDFKAQQKKEMLLTEIKVMKQYRHRNLVNYLESFLVEDDDLWVVMEYLEGGCLTDVVTETILDERQIASVLLECLKALHFLHSHSIIHRDIKSDNVLLGLDGSVKLTDFGFCAQLNPQRSKRSTMVGTPYWMAPEVVNRKQYNHKVDIWSLGIMALEMLDGEPPYLNEAPLKALYLIAQHGKPEIKQIDRLSASFVDFLDRCLCVDVEERATAEQLLAHPFLTCASPLSRLVPYIRAVKQMKSKAKTPTVDHHQHQYHQQNNNTNTTTITTTTDTTIDSATSQSAYSCDVHQ</sequence>
<evidence type="ECO:0000259" key="9">
    <source>
        <dbReference type="PROSITE" id="PS50011"/>
    </source>
</evidence>
<dbReference type="Gene3D" id="3.90.810.10">
    <property type="entry name" value="CRIB domain"/>
    <property type="match status" value="1"/>
</dbReference>
<feature type="compositionally biased region" description="Pro residues" evidence="8">
    <location>
        <begin position="190"/>
        <end position="199"/>
    </location>
</feature>
<dbReference type="Pfam" id="PF00786">
    <property type="entry name" value="PBD"/>
    <property type="match status" value="1"/>
</dbReference>
<name>A0ABR3K3A1_TRISP</name>
<evidence type="ECO:0000313" key="10">
    <source>
        <dbReference type="EMBL" id="KAL1228754.1"/>
    </source>
</evidence>
<dbReference type="Pfam" id="PF00069">
    <property type="entry name" value="Pkinase"/>
    <property type="match status" value="1"/>
</dbReference>
<evidence type="ECO:0000256" key="4">
    <source>
        <dbReference type="ARBA" id="ARBA00022840"/>
    </source>
</evidence>
<gene>
    <name evidence="10" type="ORF">TSPI_11005</name>
</gene>
<dbReference type="InterPro" id="IPR000095">
    <property type="entry name" value="CRIB_dom"/>
</dbReference>
<dbReference type="PROSITE" id="PS00108">
    <property type="entry name" value="PROTEIN_KINASE_ST"/>
    <property type="match status" value="1"/>
</dbReference>
<comment type="catalytic activity">
    <reaction evidence="5">
        <text>L-threonyl-[protein] + ATP = O-phospho-L-threonyl-[protein] + ADP + H(+)</text>
        <dbReference type="Rhea" id="RHEA:46608"/>
        <dbReference type="Rhea" id="RHEA-COMP:11060"/>
        <dbReference type="Rhea" id="RHEA-COMP:11605"/>
        <dbReference type="ChEBI" id="CHEBI:15378"/>
        <dbReference type="ChEBI" id="CHEBI:30013"/>
        <dbReference type="ChEBI" id="CHEBI:30616"/>
        <dbReference type="ChEBI" id="CHEBI:61977"/>
        <dbReference type="ChEBI" id="CHEBI:456216"/>
        <dbReference type="EC" id="2.7.11.1"/>
    </reaction>
</comment>
<dbReference type="Gene3D" id="1.10.510.10">
    <property type="entry name" value="Transferase(Phosphotransferase) domain 1"/>
    <property type="match status" value="1"/>
</dbReference>
<dbReference type="InterPro" id="IPR036936">
    <property type="entry name" value="CRIB_dom_sf"/>
</dbReference>
<dbReference type="InterPro" id="IPR017441">
    <property type="entry name" value="Protein_kinase_ATP_BS"/>
</dbReference>
<comment type="similarity">
    <text evidence="1">Belongs to the protein kinase superfamily. STE Ser/Thr protein kinase family. STE20 subfamily.</text>
</comment>
<dbReference type="SMART" id="SM00220">
    <property type="entry name" value="S_TKc"/>
    <property type="match status" value="1"/>
</dbReference>
<feature type="binding site" evidence="7">
    <location>
        <position position="305"/>
    </location>
    <ligand>
        <name>ATP</name>
        <dbReference type="ChEBI" id="CHEBI:30616"/>
    </ligand>
</feature>
<dbReference type="PANTHER" id="PTHR45832:SF22">
    <property type="entry name" value="SERINE_THREONINE-PROTEIN KINASE SAMKA-RELATED"/>
    <property type="match status" value="1"/>
</dbReference>
<evidence type="ECO:0000256" key="3">
    <source>
        <dbReference type="ARBA" id="ARBA00022741"/>
    </source>
</evidence>
<dbReference type="EMBL" id="JBEUSY010000498">
    <property type="protein sequence ID" value="KAL1228754.1"/>
    <property type="molecule type" value="Genomic_DNA"/>
</dbReference>
<evidence type="ECO:0000256" key="5">
    <source>
        <dbReference type="ARBA" id="ARBA00047899"/>
    </source>
</evidence>
<dbReference type="PROSITE" id="PS50011">
    <property type="entry name" value="PROTEIN_KINASE_DOM"/>
    <property type="match status" value="1"/>
</dbReference>
<evidence type="ECO:0000256" key="1">
    <source>
        <dbReference type="ARBA" id="ARBA00008874"/>
    </source>
</evidence>
<feature type="compositionally biased region" description="Low complexity" evidence="8">
    <location>
        <begin position="567"/>
        <end position="576"/>
    </location>
</feature>
<dbReference type="SUPFAM" id="SSF56112">
    <property type="entry name" value="Protein kinase-like (PK-like)"/>
    <property type="match status" value="1"/>
</dbReference>
<dbReference type="CDD" id="cd06614">
    <property type="entry name" value="STKc_PAK"/>
    <property type="match status" value="1"/>
</dbReference>
<feature type="compositionally biased region" description="Basic and acidic residues" evidence="8">
    <location>
        <begin position="177"/>
        <end position="188"/>
    </location>
</feature>
<dbReference type="PANTHER" id="PTHR45832">
    <property type="entry name" value="SERINE/THREONINE-PROTEIN KINASE SAMKA-RELATED-RELATED"/>
    <property type="match status" value="1"/>
</dbReference>
<feature type="region of interest" description="Disordered" evidence="8">
    <location>
        <begin position="549"/>
        <end position="576"/>
    </location>
</feature>
<keyword evidence="11" id="KW-1185">Reference proteome</keyword>
<dbReference type="EC" id="2.7.11.1" evidence="2"/>
<keyword evidence="10" id="KW-0808">Transferase</keyword>
<evidence type="ECO:0000256" key="7">
    <source>
        <dbReference type="PROSITE-ProRule" id="PRU10141"/>
    </source>
</evidence>
<dbReference type="InterPro" id="IPR000719">
    <property type="entry name" value="Prot_kinase_dom"/>
</dbReference>